<keyword evidence="2" id="KW-0732">Signal</keyword>
<organism evidence="3 4">
    <name type="scientific">Aspergillus eucalypticola (strain CBS 122712 / IBT 29274)</name>
    <dbReference type="NCBI Taxonomy" id="1448314"/>
    <lineage>
        <taxon>Eukaryota</taxon>
        <taxon>Fungi</taxon>
        <taxon>Dikarya</taxon>
        <taxon>Ascomycota</taxon>
        <taxon>Pezizomycotina</taxon>
        <taxon>Eurotiomycetes</taxon>
        <taxon>Eurotiomycetidae</taxon>
        <taxon>Eurotiales</taxon>
        <taxon>Aspergillaceae</taxon>
        <taxon>Aspergillus</taxon>
        <taxon>Aspergillus subgen. Circumdati</taxon>
    </lineage>
</organism>
<dbReference type="AlphaFoldDB" id="A0A317VWK0"/>
<dbReference type="EMBL" id="MSFU01000007">
    <property type="protein sequence ID" value="PWY77959.1"/>
    <property type="molecule type" value="Genomic_DNA"/>
</dbReference>
<sequence>MHCSLSRKIRFLSLISQSTLALFCLTGVTAKDRSAGPSAPAGWIVDPSRVCDLGGPIIHSRHSNEHLGKYLVWIIHGMILQLSTGAATHGGSERLRLEEGRRGPSWAVDRSSRRGSS</sequence>
<feature type="compositionally biased region" description="Basic and acidic residues" evidence="1">
    <location>
        <begin position="91"/>
        <end position="102"/>
    </location>
</feature>
<feature type="region of interest" description="Disordered" evidence="1">
    <location>
        <begin position="91"/>
        <end position="117"/>
    </location>
</feature>
<reference evidence="3" key="1">
    <citation type="submission" date="2016-12" db="EMBL/GenBank/DDBJ databases">
        <title>The genomes of Aspergillus section Nigri reveals drivers in fungal speciation.</title>
        <authorList>
            <consortium name="DOE Joint Genome Institute"/>
            <person name="Vesth T.C."/>
            <person name="Nybo J."/>
            <person name="Theobald S."/>
            <person name="Brandl J."/>
            <person name="Frisvad J.C."/>
            <person name="Nielsen K.F."/>
            <person name="Lyhne E.K."/>
            <person name="Kogle M.E."/>
            <person name="Kuo A."/>
            <person name="Riley R."/>
            <person name="Clum A."/>
            <person name="Nolan M."/>
            <person name="Lipzen A."/>
            <person name="Salamov A."/>
            <person name="Henrissat B."/>
            <person name="Wiebenga A."/>
            <person name="De vries R.P."/>
            <person name="Grigoriev I.V."/>
            <person name="Mortensen U.H."/>
            <person name="Andersen M.R."/>
            <person name="Baker S.E."/>
        </authorList>
    </citation>
    <scope>NUCLEOTIDE SEQUENCE</scope>
    <source>
        <strain evidence="3">CBS 122712</strain>
    </source>
</reference>
<evidence type="ECO:0000313" key="3">
    <source>
        <dbReference type="EMBL" id="PWY77959.1"/>
    </source>
</evidence>
<dbReference type="GeneID" id="37048853"/>
<accession>A0A317VWK0</accession>
<evidence type="ECO:0008006" key="5">
    <source>
        <dbReference type="Google" id="ProtNLM"/>
    </source>
</evidence>
<dbReference type="RefSeq" id="XP_025390340.1">
    <property type="nucleotide sequence ID" value="XM_025526891.1"/>
</dbReference>
<evidence type="ECO:0000256" key="1">
    <source>
        <dbReference type="SAM" id="MobiDB-lite"/>
    </source>
</evidence>
<comment type="caution">
    <text evidence="3">The sequence shown here is derived from an EMBL/GenBank/DDBJ whole genome shotgun (WGS) entry which is preliminary data.</text>
</comment>
<feature type="chain" id="PRO_5016287332" description="Secreted protein" evidence="2">
    <location>
        <begin position="31"/>
        <end position="117"/>
    </location>
</feature>
<name>A0A317VWK0_ASPEC</name>
<evidence type="ECO:0000313" key="4">
    <source>
        <dbReference type="Proteomes" id="UP000246171"/>
    </source>
</evidence>
<proteinExistence type="predicted"/>
<feature type="signal peptide" evidence="2">
    <location>
        <begin position="1"/>
        <end position="30"/>
    </location>
</feature>
<gene>
    <name evidence="3" type="ORF">BO83DRAFT_229723</name>
</gene>
<protein>
    <recommendedName>
        <fullName evidence="5">Secreted protein</fullName>
    </recommendedName>
</protein>
<dbReference type="Proteomes" id="UP000246171">
    <property type="component" value="Unassembled WGS sequence"/>
</dbReference>
<keyword evidence="4" id="KW-1185">Reference proteome</keyword>
<dbReference type="VEuPathDB" id="FungiDB:BO83DRAFT_229723"/>
<evidence type="ECO:0000256" key="2">
    <source>
        <dbReference type="SAM" id="SignalP"/>
    </source>
</evidence>